<sequence length="65" mass="7996">MQTMHRIVIEIRGIYILLIDVEPCEWLPVRFNSTFQYITYLFSWKNKLIEVPWQSIMRTRCFLDV</sequence>
<accession>A0A3B0YN19</accession>
<gene>
    <name evidence="1" type="ORF">MNBD_GAMMA10-1113</name>
</gene>
<proteinExistence type="predicted"/>
<dbReference type="AlphaFoldDB" id="A0A3B0YN19"/>
<protein>
    <submittedName>
        <fullName evidence="1">Uncharacterized protein</fullName>
    </submittedName>
</protein>
<organism evidence="1">
    <name type="scientific">hydrothermal vent metagenome</name>
    <dbReference type="NCBI Taxonomy" id="652676"/>
    <lineage>
        <taxon>unclassified sequences</taxon>
        <taxon>metagenomes</taxon>
        <taxon>ecological metagenomes</taxon>
    </lineage>
</organism>
<dbReference type="EMBL" id="UOFJ01000514">
    <property type="protein sequence ID" value="VAW70324.1"/>
    <property type="molecule type" value="Genomic_DNA"/>
</dbReference>
<reference evidence="1" key="1">
    <citation type="submission" date="2018-06" db="EMBL/GenBank/DDBJ databases">
        <authorList>
            <person name="Zhirakovskaya E."/>
        </authorList>
    </citation>
    <scope>NUCLEOTIDE SEQUENCE</scope>
</reference>
<name>A0A3B0YN19_9ZZZZ</name>
<evidence type="ECO:0000313" key="1">
    <source>
        <dbReference type="EMBL" id="VAW70324.1"/>
    </source>
</evidence>